<keyword evidence="7" id="KW-0067">ATP-binding</keyword>
<dbReference type="GO" id="GO:0046983">
    <property type="term" value="F:protein dimerization activity"/>
    <property type="evidence" value="ECO:0007669"/>
    <property type="project" value="InterPro"/>
</dbReference>
<feature type="transmembrane region" description="Helical" evidence="9">
    <location>
        <begin position="73"/>
        <end position="92"/>
    </location>
</feature>
<feature type="domain" description="Signal transduction histidine kinase subgroup 3 dimerisation and phosphoacceptor" evidence="11">
    <location>
        <begin position="191"/>
        <end position="255"/>
    </location>
</feature>
<evidence type="ECO:0000313" key="12">
    <source>
        <dbReference type="EMBL" id="PYC70828.1"/>
    </source>
</evidence>
<reference evidence="12 13" key="1">
    <citation type="submission" date="2018-03" db="EMBL/GenBank/DDBJ databases">
        <title>Bioinformatic expansion and discovery of thiopeptide antibiotics.</title>
        <authorList>
            <person name="Schwalen C.J."/>
            <person name="Hudson G.A."/>
            <person name="Mitchell D.A."/>
        </authorList>
    </citation>
    <scope>NUCLEOTIDE SEQUENCE [LARGE SCALE GENOMIC DNA]</scope>
    <source>
        <strain evidence="12 13">NRRL 8041</strain>
    </source>
</reference>
<dbReference type="PANTHER" id="PTHR24421:SF10">
    <property type="entry name" value="NITRATE_NITRITE SENSOR PROTEIN NARQ"/>
    <property type="match status" value="1"/>
</dbReference>
<evidence type="ECO:0000256" key="6">
    <source>
        <dbReference type="ARBA" id="ARBA00022777"/>
    </source>
</evidence>
<dbReference type="GO" id="GO:0005524">
    <property type="term" value="F:ATP binding"/>
    <property type="evidence" value="ECO:0007669"/>
    <property type="project" value="UniProtKB-KW"/>
</dbReference>
<dbReference type="RefSeq" id="WP_110563932.1">
    <property type="nucleotide sequence ID" value="NZ_JBFAPR010000017.1"/>
</dbReference>
<dbReference type="AlphaFoldDB" id="A0A318NQE9"/>
<accession>A0A318NQE9</accession>
<protein>
    <recommendedName>
        <fullName evidence="2">histidine kinase</fullName>
        <ecNumber evidence="2">2.7.13.3</ecNumber>
    </recommendedName>
</protein>
<keyword evidence="5" id="KW-0547">Nucleotide-binding</keyword>
<dbReference type="InterPro" id="IPR036890">
    <property type="entry name" value="HATPase_C_sf"/>
</dbReference>
<keyword evidence="13" id="KW-1185">Reference proteome</keyword>
<evidence type="ECO:0000313" key="13">
    <source>
        <dbReference type="Proteomes" id="UP000248333"/>
    </source>
</evidence>
<feature type="transmembrane region" description="Helical" evidence="9">
    <location>
        <begin position="126"/>
        <end position="145"/>
    </location>
</feature>
<dbReference type="OrthoDB" id="227596at2"/>
<evidence type="ECO:0000256" key="8">
    <source>
        <dbReference type="ARBA" id="ARBA00023012"/>
    </source>
</evidence>
<keyword evidence="4" id="KW-0808">Transferase</keyword>
<dbReference type="InterPro" id="IPR050482">
    <property type="entry name" value="Sensor_HK_TwoCompSys"/>
</dbReference>
<keyword evidence="6 12" id="KW-0418">Kinase</keyword>
<dbReference type="EMBL" id="PYBV01000015">
    <property type="protein sequence ID" value="PYC70828.1"/>
    <property type="molecule type" value="Genomic_DNA"/>
</dbReference>
<organism evidence="12 13">
    <name type="scientific">Micromonospora arborensis</name>
    <dbReference type="NCBI Taxonomy" id="2116518"/>
    <lineage>
        <taxon>Bacteria</taxon>
        <taxon>Bacillati</taxon>
        <taxon>Actinomycetota</taxon>
        <taxon>Actinomycetes</taxon>
        <taxon>Micromonosporales</taxon>
        <taxon>Micromonosporaceae</taxon>
        <taxon>Micromonospora</taxon>
    </lineage>
</organism>
<evidence type="ECO:0000256" key="4">
    <source>
        <dbReference type="ARBA" id="ARBA00022679"/>
    </source>
</evidence>
<name>A0A318NQE9_9ACTN</name>
<dbReference type="Proteomes" id="UP000248333">
    <property type="component" value="Unassembled WGS sequence"/>
</dbReference>
<dbReference type="Pfam" id="PF07730">
    <property type="entry name" value="HisKA_3"/>
    <property type="match status" value="1"/>
</dbReference>
<evidence type="ECO:0000256" key="3">
    <source>
        <dbReference type="ARBA" id="ARBA00022553"/>
    </source>
</evidence>
<dbReference type="Gene3D" id="3.30.565.10">
    <property type="entry name" value="Histidine kinase-like ATPase, C-terminal domain"/>
    <property type="match status" value="1"/>
</dbReference>
<sequence length="399" mass="41435">MSTLDLRRWWVRLAQAAGLLAIGLLALFDLRFTTSGSMGAADLLLLLVRMGLAVATVPLWLPVHRLGSRLLPVAALALAAASLALTAAGVFIANGSNLFGGSWGLAETAGLLGVVFVVTRWGAARLAPWAALAAGLAVSALPLRAGTDSVLVIFGLIQALAAAGTAGVGLYLRIIAAGRERAIALVRAEQRAEFARDLHDFIAHHVTGIVVQAQGARFVAEQDPRRVIVALEQIERAGAETMASMRRMVGILRNPNTPPDAPLAPLAGLTELEPLLTGFNGTASAPARLHIDGDLDGVPVEVSTSAYRVVMEGLTNARQHAPGARSVDVAVRRTPDWLLVRVSDDGAAGRTAPARGHGFGLIGLTERVRALGGTITAGPGIAGGWVLDAAFPLRTAVGR</sequence>
<evidence type="ECO:0000259" key="10">
    <source>
        <dbReference type="Pfam" id="PF02518"/>
    </source>
</evidence>
<dbReference type="GO" id="GO:0000155">
    <property type="term" value="F:phosphorelay sensor kinase activity"/>
    <property type="evidence" value="ECO:0007669"/>
    <property type="project" value="InterPro"/>
</dbReference>
<keyword evidence="8" id="KW-0902">Two-component regulatory system</keyword>
<evidence type="ECO:0000256" key="1">
    <source>
        <dbReference type="ARBA" id="ARBA00000085"/>
    </source>
</evidence>
<dbReference type="GO" id="GO:0016020">
    <property type="term" value="C:membrane"/>
    <property type="evidence" value="ECO:0007669"/>
    <property type="project" value="InterPro"/>
</dbReference>
<gene>
    <name evidence="12" type="ORF">C7C45_12860</name>
</gene>
<feature type="transmembrane region" description="Helical" evidence="9">
    <location>
        <begin position="9"/>
        <end position="28"/>
    </location>
</feature>
<dbReference type="SUPFAM" id="SSF55874">
    <property type="entry name" value="ATPase domain of HSP90 chaperone/DNA topoisomerase II/histidine kinase"/>
    <property type="match status" value="1"/>
</dbReference>
<feature type="transmembrane region" description="Helical" evidence="9">
    <location>
        <begin position="151"/>
        <end position="172"/>
    </location>
</feature>
<dbReference type="CDD" id="cd16917">
    <property type="entry name" value="HATPase_UhpB-NarQ-NarX-like"/>
    <property type="match status" value="1"/>
</dbReference>
<evidence type="ECO:0000256" key="2">
    <source>
        <dbReference type="ARBA" id="ARBA00012438"/>
    </source>
</evidence>
<keyword evidence="9" id="KW-0812">Transmembrane</keyword>
<comment type="caution">
    <text evidence="12">The sequence shown here is derived from an EMBL/GenBank/DDBJ whole genome shotgun (WGS) entry which is preliminary data.</text>
</comment>
<feature type="domain" description="Histidine kinase/HSP90-like ATPase" evidence="10">
    <location>
        <begin position="304"/>
        <end position="385"/>
    </location>
</feature>
<dbReference type="Pfam" id="PF02518">
    <property type="entry name" value="HATPase_c"/>
    <property type="match status" value="1"/>
</dbReference>
<dbReference type="PANTHER" id="PTHR24421">
    <property type="entry name" value="NITRATE/NITRITE SENSOR PROTEIN NARX-RELATED"/>
    <property type="match status" value="1"/>
</dbReference>
<dbReference type="EC" id="2.7.13.3" evidence="2"/>
<evidence type="ECO:0000256" key="9">
    <source>
        <dbReference type="SAM" id="Phobius"/>
    </source>
</evidence>
<dbReference type="InterPro" id="IPR011712">
    <property type="entry name" value="Sig_transdc_His_kin_sub3_dim/P"/>
</dbReference>
<feature type="transmembrane region" description="Helical" evidence="9">
    <location>
        <begin position="98"/>
        <end position="119"/>
    </location>
</feature>
<evidence type="ECO:0000259" key="11">
    <source>
        <dbReference type="Pfam" id="PF07730"/>
    </source>
</evidence>
<feature type="transmembrane region" description="Helical" evidence="9">
    <location>
        <begin position="40"/>
        <end position="61"/>
    </location>
</feature>
<evidence type="ECO:0000256" key="5">
    <source>
        <dbReference type="ARBA" id="ARBA00022741"/>
    </source>
</evidence>
<comment type="catalytic activity">
    <reaction evidence="1">
        <text>ATP + protein L-histidine = ADP + protein N-phospho-L-histidine.</text>
        <dbReference type="EC" id="2.7.13.3"/>
    </reaction>
</comment>
<keyword evidence="9" id="KW-1133">Transmembrane helix</keyword>
<dbReference type="Gene3D" id="1.20.5.1930">
    <property type="match status" value="1"/>
</dbReference>
<evidence type="ECO:0000256" key="7">
    <source>
        <dbReference type="ARBA" id="ARBA00022840"/>
    </source>
</evidence>
<proteinExistence type="predicted"/>
<keyword evidence="3" id="KW-0597">Phosphoprotein</keyword>
<keyword evidence="9" id="KW-0472">Membrane</keyword>
<dbReference type="InterPro" id="IPR003594">
    <property type="entry name" value="HATPase_dom"/>
</dbReference>